<sequence length="453" mass="50829">MASAEAKPAWQRSAANHFSCSTSSSSSSRLESDNTPDNDVKGPHDKCAGFLPFNPNYDVLSDRKWWLNLQPNPGQYKDIMSEQLSTLEAEVLEVLSYEFISKTANSCEDQSKEEFSAKAGNSFEESLWDVIATSMKNDQDTVLQELKAETHNDPQKNSTKKDATDFWYSADHYMNMDSLNCLASQQPRKLSSDMGSQWLGTEKTEPWWRTAGKDDLASLVAQKSLEHIENCDLPRPQGKNYRNSTFAGPESVDQDEILASSLDRMAQTQFSNHDFCTQRSHFSSSPAHDSGLPFSSSSNGYSTTRTDEAGTQNIFDDDQTKAQLMEALCHSQTRAREAEKAAKQAYTEKEHIITLFFRQASQLFAYKQWLRLLQLENLCLQLKNKNELFPSVLPWVPSKGRQMKKGQHRSGKRKHGKPGHELRKSVVAFALGLGLAGAGLLLGWTMGWLFPSG</sequence>
<keyword evidence="2" id="KW-1133">Transmembrane helix</keyword>
<accession>A0ABM3ICT5</accession>
<evidence type="ECO:0000256" key="1">
    <source>
        <dbReference type="SAM" id="MobiDB-lite"/>
    </source>
</evidence>
<dbReference type="PANTHER" id="PTHR33868">
    <property type="entry name" value="EXPRESSED PROTEIN"/>
    <property type="match status" value="1"/>
</dbReference>
<dbReference type="GeneID" id="107421810"/>
<feature type="compositionally biased region" description="Basic residues" evidence="1">
    <location>
        <begin position="401"/>
        <end position="417"/>
    </location>
</feature>
<name>A0ABM3ICT5_ZIZJJ</name>
<feature type="compositionally biased region" description="Low complexity" evidence="1">
    <location>
        <begin position="19"/>
        <end position="28"/>
    </location>
</feature>
<gene>
    <name evidence="4" type="primary">LOC107421810</name>
</gene>
<protein>
    <submittedName>
        <fullName evidence="4">Uncharacterized protein LOC107421810 isoform X1</fullName>
    </submittedName>
</protein>
<keyword evidence="2" id="KW-0812">Transmembrane</keyword>
<evidence type="ECO:0000313" key="4">
    <source>
        <dbReference type="RefSeq" id="XP_048325737.2"/>
    </source>
</evidence>
<feature type="region of interest" description="Disordered" evidence="1">
    <location>
        <begin position="1"/>
        <end position="46"/>
    </location>
</feature>
<proteinExistence type="predicted"/>
<dbReference type="PANTHER" id="PTHR33868:SF18">
    <property type="entry name" value="TRANSMEMBRANE PROTEIN"/>
    <property type="match status" value="1"/>
</dbReference>
<reference evidence="4" key="1">
    <citation type="submission" date="2025-08" db="UniProtKB">
        <authorList>
            <consortium name="RefSeq"/>
        </authorList>
    </citation>
    <scope>IDENTIFICATION</scope>
    <source>
        <tissue evidence="4">Seedling</tissue>
    </source>
</reference>
<feature type="region of interest" description="Disordered" evidence="1">
    <location>
        <begin position="399"/>
        <end position="419"/>
    </location>
</feature>
<keyword evidence="3" id="KW-1185">Reference proteome</keyword>
<dbReference type="RefSeq" id="XP_048325737.2">
    <property type="nucleotide sequence ID" value="XM_048469780.2"/>
</dbReference>
<dbReference type="Proteomes" id="UP001652623">
    <property type="component" value="Chromosome 8"/>
</dbReference>
<keyword evidence="2" id="KW-0472">Membrane</keyword>
<organism evidence="3 4">
    <name type="scientific">Ziziphus jujuba</name>
    <name type="common">Chinese jujube</name>
    <name type="synonym">Ziziphus sativa</name>
    <dbReference type="NCBI Taxonomy" id="326968"/>
    <lineage>
        <taxon>Eukaryota</taxon>
        <taxon>Viridiplantae</taxon>
        <taxon>Streptophyta</taxon>
        <taxon>Embryophyta</taxon>
        <taxon>Tracheophyta</taxon>
        <taxon>Spermatophyta</taxon>
        <taxon>Magnoliopsida</taxon>
        <taxon>eudicotyledons</taxon>
        <taxon>Gunneridae</taxon>
        <taxon>Pentapetalae</taxon>
        <taxon>rosids</taxon>
        <taxon>fabids</taxon>
        <taxon>Rosales</taxon>
        <taxon>Rhamnaceae</taxon>
        <taxon>Paliureae</taxon>
        <taxon>Ziziphus</taxon>
    </lineage>
</organism>
<evidence type="ECO:0000256" key="2">
    <source>
        <dbReference type="SAM" id="Phobius"/>
    </source>
</evidence>
<evidence type="ECO:0000313" key="3">
    <source>
        <dbReference type="Proteomes" id="UP001652623"/>
    </source>
</evidence>
<feature type="transmembrane region" description="Helical" evidence="2">
    <location>
        <begin position="426"/>
        <end position="450"/>
    </location>
</feature>
<feature type="region of interest" description="Disordered" evidence="1">
    <location>
        <begin position="281"/>
        <end position="313"/>
    </location>
</feature>